<dbReference type="InterPro" id="IPR011610">
    <property type="entry name" value="SAM_mthyl_Trfase_ML2640-like"/>
</dbReference>
<keyword evidence="5 6" id="KW-0949">S-adenosyl-L-methionine</keyword>
<evidence type="ECO:0000313" key="7">
    <source>
        <dbReference type="EMBL" id="TKA06401.1"/>
    </source>
</evidence>
<dbReference type="InterPro" id="IPR007213">
    <property type="entry name" value="Ppm1/Ppm2/Tcmp"/>
</dbReference>
<dbReference type="SUPFAM" id="SSF53335">
    <property type="entry name" value="S-adenosyl-L-methionine-dependent methyltransferases"/>
    <property type="match status" value="1"/>
</dbReference>
<keyword evidence="3 6" id="KW-0489">Methyltransferase</keyword>
<comment type="similarity">
    <text evidence="2 6">Belongs to the UPF0677 family.</text>
</comment>
<evidence type="ECO:0000256" key="3">
    <source>
        <dbReference type="ARBA" id="ARBA00022603"/>
    </source>
</evidence>
<dbReference type="GO" id="GO:0008168">
    <property type="term" value="F:methyltransferase activity"/>
    <property type="evidence" value="ECO:0007669"/>
    <property type="project" value="UniProtKB-UniRule"/>
</dbReference>
<organism evidence="7 8">
    <name type="scientific">Actinacidiphila oryziradicis</name>
    <dbReference type="NCBI Taxonomy" id="2571141"/>
    <lineage>
        <taxon>Bacteria</taxon>
        <taxon>Bacillati</taxon>
        <taxon>Actinomycetota</taxon>
        <taxon>Actinomycetes</taxon>
        <taxon>Kitasatosporales</taxon>
        <taxon>Streptomycetaceae</taxon>
        <taxon>Actinacidiphila</taxon>
    </lineage>
</organism>
<name>A0A4U0SF80_9ACTN</name>
<evidence type="ECO:0000256" key="1">
    <source>
        <dbReference type="ARBA" id="ARBA00003907"/>
    </source>
</evidence>
<sequence>MPAEQRGYLADGVHATSSLTQVMGEYVTVRTRFFDTYLKATAQAGARQIVLLGSGLDARAYRMQWPAGTRIFEIDTPEVHAFKDELAPGAA</sequence>
<dbReference type="NCBIfam" id="TIGR00027">
    <property type="entry name" value="mthyl_TIGR00027"/>
    <property type="match status" value="1"/>
</dbReference>
<comment type="function">
    <text evidence="1 6">Exhibits S-adenosyl-L-methionine-dependent methyltransferase activity.</text>
</comment>
<keyword evidence="4 7" id="KW-0808">Transferase</keyword>
<comment type="caution">
    <text evidence="7">The sequence shown here is derived from an EMBL/GenBank/DDBJ whole genome shotgun (WGS) entry which is preliminary data.</text>
</comment>
<dbReference type="PANTHER" id="PTHR43619">
    <property type="entry name" value="S-ADENOSYL-L-METHIONINE-DEPENDENT METHYLTRANSFERASE YKTD-RELATED"/>
    <property type="match status" value="1"/>
</dbReference>
<evidence type="ECO:0000256" key="2">
    <source>
        <dbReference type="ARBA" id="ARBA00008138"/>
    </source>
</evidence>
<dbReference type="Proteomes" id="UP000305778">
    <property type="component" value="Unassembled WGS sequence"/>
</dbReference>
<evidence type="ECO:0000256" key="4">
    <source>
        <dbReference type="ARBA" id="ARBA00022679"/>
    </source>
</evidence>
<protein>
    <recommendedName>
        <fullName evidence="6">S-adenosyl-L-methionine-dependent methyltransferase</fullName>
        <ecNumber evidence="6">2.1.1.-</ecNumber>
    </recommendedName>
</protein>
<dbReference type="AlphaFoldDB" id="A0A4U0SF80"/>
<evidence type="ECO:0000313" key="8">
    <source>
        <dbReference type="Proteomes" id="UP000305778"/>
    </source>
</evidence>
<gene>
    <name evidence="7" type="ORF">FCI23_31985</name>
</gene>
<dbReference type="OrthoDB" id="9806164at2"/>
<accession>A0A4U0SF80</accession>
<proteinExistence type="inferred from homology"/>
<evidence type="ECO:0000256" key="5">
    <source>
        <dbReference type="ARBA" id="ARBA00022691"/>
    </source>
</evidence>
<dbReference type="InterPro" id="IPR029063">
    <property type="entry name" value="SAM-dependent_MTases_sf"/>
</dbReference>
<keyword evidence="8" id="KW-1185">Reference proteome</keyword>
<evidence type="ECO:0000256" key="6">
    <source>
        <dbReference type="RuleBase" id="RU362030"/>
    </source>
</evidence>
<dbReference type="GO" id="GO:0032259">
    <property type="term" value="P:methylation"/>
    <property type="evidence" value="ECO:0007669"/>
    <property type="project" value="UniProtKB-KW"/>
</dbReference>
<dbReference type="PANTHER" id="PTHR43619:SF2">
    <property type="entry name" value="S-ADENOSYL-L-METHIONINE-DEPENDENT METHYLTRANSFERASES SUPERFAMILY PROTEIN"/>
    <property type="match status" value="1"/>
</dbReference>
<dbReference type="Pfam" id="PF04072">
    <property type="entry name" value="LCM"/>
    <property type="match status" value="1"/>
</dbReference>
<dbReference type="EMBL" id="SUMC01000039">
    <property type="protein sequence ID" value="TKA06401.1"/>
    <property type="molecule type" value="Genomic_DNA"/>
</dbReference>
<dbReference type="Gene3D" id="3.40.50.150">
    <property type="entry name" value="Vaccinia Virus protein VP39"/>
    <property type="match status" value="1"/>
</dbReference>
<dbReference type="RefSeq" id="WP_136727524.1">
    <property type="nucleotide sequence ID" value="NZ_SUMC01000039.1"/>
</dbReference>
<reference evidence="7 8" key="1">
    <citation type="submission" date="2019-04" db="EMBL/GenBank/DDBJ databases">
        <title>Streptomyces oryziradicis sp. nov., a novel actinomycete isolated from rhizosphere soil of rice (Oryza sativa L.).</title>
        <authorList>
            <person name="Li C."/>
        </authorList>
    </citation>
    <scope>NUCLEOTIDE SEQUENCE [LARGE SCALE GENOMIC DNA]</scope>
    <source>
        <strain evidence="7 8">NEAU-C40</strain>
    </source>
</reference>
<dbReference type="EC" id="2.1.1.-" evidence="6"/>